<dbReference type="GO" id="GO:0046983">
    <property type="term" value="F:protein dimerization activity"/>
    <property type="evidence" value="ECO:0007669"/>
    <property type="project" value="InterPro"/>
</dbReference>
<dbReference type="PANTHER" id="PTHR46797">
    <property type="entry name" value="HTH-TYPE TRANSCRIPTIONAL REGULATOR"/>
    <property type="match status" value="1"/>
</dbReference>
<dbReference type="Pfam" id="PF01381">
    <property type="entry name" value="HTH_3"/>
    <property type="match status" value="1"/>
</dbReference>
<evidence type="ECO:0000259" key="2">
    <source>
        <dbReference type="PROSITE" id="PS50943"/>
    </source>
</evidence>
<evidence type="ECO:0000313" key="5">
    <source>
        <dbReference type="Proteomes" id="UP000215059"/>
    </source>
</evidence>
<proteinExistence type="predicted"/>
<dbReference type="InterPro" id="IPR050807">
    <property type="entry name" value="TransReg_Diox_bact_type"/>
</dbReference>
<organism evidence="4 5">
    <name type="scientific">Fictibacillus aquaticus</name>
    <dbReference type="NCBI Taxonomy" id="2021314"/>
    <lineage>
        <taxon>Bacteria</taxon>
        <taxon>Bacillati</taxon>
        <taxon>Bacillota</taxon>
        <taxon>Bacilli</taxon>
        <taxon>Bacillales</taxon>
        <taxon>Fictibacillaceae</taxon>
        <taxon>Fictibacillus</taxon>
    </lineage>
</organism>
<dbReference type="GO" id="GO:0005829">
    <property type="term" value="C:cytosol"/>
    <property type="evidence" value="ECO:0007669"/>
    <property type="project" value="TreeGrafter"/>
</dbReference>
<evidence type="ECO:0000259" key="3">
    <source>
        <dbReference type="PROSITE" id="PS51500"/>
    </source>
</evidence>
<evidence type="ECO:0000313" key="4">
    <source>
        <dbReference type="EMBL" id="OYD57549.1"/>
    </source>
</evidence>
<dbReference type="AlphaFoldDB" id="A0A235F8M7"/>
<evidence type="ECO:0008006" key="6">
    <source>
        <dbReference type="Google" id="ProtNLM"/>
    </source>
</evidence>
<dbReference type="SUPFAM" id="SSF47406">
    <property type="entry name" value="SinR repressor dimerisation domain-like"/>
    <property type="match status" value="1"/>
</dbReference>
<sequence length="110" mass="12319">MRVNLQLGKTIKTLRLSKGFNVTRLAAAAGISKSYLSSIETQRTNPSAHVLQKIAGALGVPVERLIYESVEPLDPEWTELLKQAKEMGIEKEDIRTFISYETWKNNGMAK</sequence>
<keyword evidence="5" id="KW-1185">Reference proteome</keyword>
<dbReference type="EMBL" id="NOII01000003">
    <property type="protein sequence ID" value="OYD57549.1"/>
    <property type="molecule type" value="Genomic_DNA"/>
</dbReference>
<dbReference type="InterPro" id="IPR001387">
    <property type="entry name" value="Cro/C1-type_HTH"/>
</dbReference>
<dbReference type="GO" id="GO:0003700">
    <property type="term" value="F:DNA-binding transcription factor activity"/>
    <property type="evidence" value="ECO:0007669"/>
    <property type="project" value="TreeGrafter"/>
</dbReference>
<reference evidence="4 5" key="1">
    <citation type="submission" date="2017-07" db="EMBL/GenBank/DDBJ databases">
        <title>Fictibacillus sp. nov. GDSW-R2A3 Genome sequencing and assembly.</title>
        <authorList>
            <person name="Mayilraj S."/>
        </authorList>
    </citation>
    <scope>NUCLEOTIDE SEQUENCE [LARGE SCALE GENOMIC DNA]</scope>
    <source>
        <strain evidence="4 5">GDSW-R2A3</strain>
    </source>
</reference>
<dbReference type="SMART" id="SM00530">
    <property type="entry name" value="HTH_XRE"/>
    <property type="match status" value="1"/>
</dbReference>
<dbReference type="Gene3D" id="1.10.260.40">
    <property type="entry name" value="lambda repressor-like DNA-binding domains"/>
    <property type="match status" value="1"/>
</dbReference>
<dbReference type="Pfam" id="PF08671">
    <property type="entry name" value="SinI"/>
    <property type="match status" value="1"/>
</dbReference>
<name>A0A235F8M7_9BACL</name>
<dbReference type="InterPro" id="IPR036281">
    <property type="entry name" value="SinR/SinI_dimer_dom_sf"/>
</dbReference>
<accession>A0A235F8M7</accession>
<dbReference type="CDD" id="cd00093">
    <property type="entry name" value="HTH_XRE"/>
    <property type="match status" value="1"/>
</dbReference>
<dbReference type="Proteomes" id="UP000215059">
    <property type="component" value="Unassembled WGS sequence"/>
</dbReference>
<dbReference type="PROSITE" id="PS51500">
    <property type="entry name" value="SIN"/>
    <property type="match status" value="1"/>
</dbReference>
<dbReference type="InterPro" id="IPR010982">
    <property type="entry name" value="Lambda_DNA-bd_dom_sf"/>
</dbReference>
<dbReference type="PANTHER" id="PTHR46797:SF1">
    <property type="entry name" value="METHYLPHOSPHONATE SYNTHASE"/>
    <property type="match status" value="1"/>
</dbReference>
<protein>
    <recommendedName>
        <fullName evidence="6">Transcriptional regulator</fullName>
    </recommendedName>
</protein>
<comment type="caution">
    <text evidence="4">The sequence shown here is derived from an EMBL/GenBank/DDBJ whole genome shotgun (WGS) entry which is preliminary data.</text>
</comment>
<feature type="domain" description="Sin" evidence="3">
    <location>
        <begin position="64"/>
        <end position="102"/>
    </location>
</feature>
<keyword evidence="1" id="KW-0238">DNA-binding</keyword>
<dbReference type="GO" id="GO:0003677">
    <property type="term" value="F:DNA binding"/>
    <property type="evidence" value="ECO:0007669"/>
    <property type="project" value="UniProtKB-KW"/>
</dbReference>
<dbReference type="InterPro" id="IPR010981">
    <property type="entry name" value="SinR/SinI_dimer_dom"/>
</dbReference>
<gene>
    <name evidence="4" type="ORF">CGZ90_12830</name>
</gene>
<feature type="domain" description="HTH cro/C1-type" evidence="2">
    <location>
        <begin position="11"/>
        <end position="65"/>
    </location>
</feature>
<evidence type="ECO:0000256" key="1">
    <source>
        <dbReference type="ARBA" id="ARBA00023125"/>
    </source>
</evidence>
<dbReference type="PROSITE" id="PS50943">
    <property type="entry name" value="HTH_CROC1"/>
    <property type="match status" value="1"/>
</dbReference>
<dbReference type="SUPFAM" id="SSF47413">
    <property type="entry name" value="lambda repressor-like DNA-binding domains"/>
    <property type="match status" value="1"/>
</dbReference>